<dbReference type="PANTHER" id="PTHR13947:SF37">
    <property type="entry name" value="LD18367P"/>
    <property type="match status" value="1"/>
</dbReference>
<dbReference type="InterPro" id="IPR000182">
    <property type="entry name" value="GNAT_dom"/>
</dbReference>
<dbReference type="PROSITE" id="PS51186">
    <property type="entry name" value="GNAT"/>
    <property type="match status" value="1"/>
</dbReference>
<evidence type="ECO:0000259" key="2">
    <source>
        <dbReference type="PROSITE" id="PS51186"/>
    </source>
</evidence>
<evidence type="ECO:0000256" key="1">
    <source>
        <dbReference type="ARBA" id="ARBA00022679"/>
    </source>
</evidence>
<reference evidence="3 4" key="1">
    <citation type="submission" date="2019-11" db="EMBL/GenBank/DDBJ databases">
        <title>Description of Pedobacter sp. LMG 31462T.</title>
        <authorList>
            <person name="Carlier A."/>
            <person name="Qi S."/>
            <person name="Vandamme P."/>
        </authorList>
    </citation>
    <scope>NUCLEOTIDE SEQUENCE [LARGE SCALE GENOMIC DNA]</scope>
    <source>
        <strain evidence="3 4">LMG 31462</strain>
    </source>
</reference>
<sequence>MEVQITQIKNESAAAIIDLVLPIQQIEFKVAITLSDQPDLLDIDNVYYKNGGAFWGATSEGKLLGTIAMIKFSNNAVALRKMFVKKEFRGKELGLAQRLLENLIIHCKNNGIDHLYLGTVPVLQAALRFYERNGFQKMEKVDLPTQFPLMGGDSVFYQLSLK</sequence>
<evidence type="ECO:0000313" key="3">
    <source>
        <dbReference type="EMBL" id="MBB2149050.1"/>
    </source>
</evidence>
<feature type="domain" description="N-acetyltransferase" evidence="2">
    <location>
        <begin position="3"/>
        <end position="162"/>
    </location>
</feature>
<gene>
    <name evidence="3" type="ORF">GM920_09005</name>
</gene>
<proteinExistence type="predicted"/>
<dbReference type="CDD" id="cd04301">
    <property type="entry name" value="NAT_SF"/>
    <property type="match status" value="1"/>
</dbReference>
<protein>
    <submittedName>
        <fullName evidence="3">GNAT family N-acetyltransferase</fullName>
    </submittedName>
</protein>
<dbReference type="EMBL" id="WNXC01000002">
    <property type="protein sequence ID" value="MBB2149050.1"/>
    <property type="molecule type" value="Genomic_DNA"/>
</dbReference>
<dbReference type="InterPro" id="IPR016181">
    <property type="entry name" value="Acyl_CoA_acyltransferase"/>
</dbReference>
<comment type="caution">
    <text evidence="3">The sequence shown here is derived from an EMBL/GenBank/DDBJ whole genome shotgun (WGS) entry which is preliminary data.</text>
</comment>
<dbReference type="Gene3D" id="3.40.630.30">
    <property type="match status" value="1"/>
</dbReference>
<dbReference type="PANTHER" id="PTHR13947">
    <property type="entry name" value="GNAT FAMILY N-ACETYLTRANSFERASE"/>
    <property type="match status" value="1"/>
</dbReference>
<dbReference type="SUPFAM" id="SSF55729">
    <property type="entry name" value="Acyl-CoA N-acyltransferases (Nat)"/>
    <property type="match status" value="1"/>
</dbReference>
<keyword evidence="1" id="KW-0808">Transferase</keyword>
<dbReference type="Proteomes" id="UP000636110">
    <property type="component" value="Unassembled WGS sequence"/>
</dbReference>
<keyword evidence="4" id="KW-1185">Reference proteome</keyword>
<evidence type="ECO:0000313" key="4">
    <source>
        <dbReference type="Proteomes" id="UP000636110"/>
    </source>
</evidence>
<dbReference type="Pfam" id="PF00583">
    <property type="entry name" value="Acetyltransf_1"/>
    <property type="match status" value="1"/>
</dbReference>
<accession>A0ABR6EUY1</accession>
<name>A0ABR6EUY1_9SPHI</name>
<dbReference type="RefSeq" id="WP_182956002.1">
    <property type="nucleotide sequence ID" value="NZ_WNXC01000002.1"/>
</dbReference>
<dbReference type="InterPro" id="IPR050769">
    <property type="entry name" value="NAT_camello-type"/>
</dbReference>
<organism evidence="3 4">
    <name type="scientific">Pedobacter gandavensis</name>
    <dbReference type="NCBI Taxonomy" id="2679963"/>
    <lineage>
        <taxon>Bacteria</taxon>
        <taxon>Pseudomonadati</taxon>
        <taxon>Bacteroidota</taxon>
        <taxon>Sphingobacteriia</taxon>
        <taxon>Sphingobacteriales</taxon>
        <taxon>Sphingobacteriaceae</taxon>
        <taxon>Pedobacter</taxon>
    </lineage>
</organism>